<dbReference type="PROSITE" id="PS50111">
    <property type="entry name" value="CHEMOTAXIS_TRANSDUC_2"/>
    <property type="match status" value="1"/>
</dbReference>
<name>A0A178TP85_9BACL</name>
<evidence type="ECO:0000256" key="6">
    <source>
        <dbReference type="PROSITE-ProRule" id="PRU00284"/>
    </source>
</evidence>
<protein>
    <submittedName>
        <fullName evidence="10">Methyl-accepting chemotaxis protein</fullName>
    </submittedName>
</protein>
<dbReference type="PANTHER" id="PTHR32089">
    <property type="entry name" value="METHYL-ACCEPTING CHEMOTAXIS PROTEIN MCPB"/>
    <property type="match status" value="1"/>
</dbReference>
<dbReference type="Gene3D" id="6.10.340.10">
    <property type="match status" value="1"/>
</dbReference>
<dbReference type="OrthoDB" id="2489132at2"/>
<comment type="subcellular location">
    <subcellularLocation>
        <location evidence="1">Cell membrane</location>
    </subcellularLocation>
</comment>
<dbReference type="GO" id="GO:0005886">
    <property type="term" value="C:plasma membrane"/>
    <property type="evidence" value="ECO:0007669"/>
    <property type="project" value="UniProtKB-SubCell"/>
</dbReference>
<accession>A0A178TP85</accession>
<dbReference type="CDD" id="cd06225">
    <property type="entry name" value="HAMP"/>
    <property type="match status" value="1"/>
</dbReference>
<evidence type="ECO:0000313" key="10">
    <source>
        <dbReference type="EMBL" id="OAO81991.1"/>
    </source>
</evidence>
<evidence type="ECO:0000313" key="11">
    <source>
        <dbReference type="Proteomes" id="UP000078336"/>
    </source>
</evidence>
<dbReference type="SMART" id="SM00304">
    <property type="entry name" value="HAMP"/>
    <property type="match status" value="1"/>
</dbReference>
<dbReference type="Pfam" id="PF00672">
    <property type="entry name" value="HAMP"/>
    <property type="match status" value="1"/>
</dbReference>
<evidence type="ECO:0000256" key="7">
    <source>
        <dbReference type="SAM" id="Phobius"/>
    </source>
</evidence>
<sequence>MMGGKYTFSLQKKLAIFTTVLAIITYSTSAFYIYVLYDYVKQWLPFGENTFTILTLLLGIFWSGVLAYYAARFITKPLSQLEQAALKAAEGEIGQDVPVPKSDDEIRSLALAFNDMLRSLRDMVQNIQQNFSHTNEKVVEMTNVSRVAAEQAANIARTIDEISKGADNSAVAMQTTAEAVEDVLAIAGNVQQKAMQSEKLSTEMVTKLEESRRVIGSLIAGIQQLAKNNESSLDVVRRLEDHAKEVDQIISLVGDIAEQTNLLALNASIEAARAGEHGKGFAVVAEEVRKLADESAKAVQGISELVQNIQHEVANVVSQITEQVKKANDEARKGNETNEAIAHMSASIHEVADAVKQIAQLVDEQTKYIQQTSVQSQEVAAIAEQTSAGAEEVTAATQEQTAVIESMRELATELGEQAEKLKQTIARFRL</sequence>
<dbReference type="InterPro" id="IPR003660">
    <property type="entry name" value="HAMP_dom"/>
</dbReference>
<keyword evidence="11" id="KW-1185">Reference proteome</keyword>
<dbReference type="GO" id="GO:0007165">
    <property type="term" value="P:signal transduction"/>
    <property type="evidence" value="ECO:0007669"/>
    <property type="project" value="UniProtKB-KW"/>
</dbReference>
<gene>
    <name evidence="10" type="ORF">TAF16_0384</name>
</gene>
<reference evidence="10 11" key="1">
    <citation type="submission" date="2016-03" db="EMBL/GenBank/DDBJ databases">
        <title>Spore heat resistance.</title>
        <authorList>
            <person name="Boekhorst J."/>
            <person name="Berendsen E.M."/>
            <person name="Wells-Bennik M.H."/>
            <person name="Kuipers O.P."/>
        </authorList>
    </citation>
    <scope>NUCLEOTIDE SEQUENCE [LARGE SCALE GENOMIC DNA]</scope>
    <source>
        <strain evidence="10 11">AF16</strain>
    </source>
</reference>
<proteinExistence type="inferred from homology"/>
<dbReference type="Pfam" id="PF00015">
    <property type="entry name" value="MCPsignal"/>
    <property type="match status" value="1"/>
</dbReference>
<evidence type="ECO:0000256" key="5">
    <source>
        <dbReference type="ARBA" id="ARBA00029447"/>
    </source>
</evidence>
<evidence type="ECO:0000256" key="2">
    <source>
        <dbReference type="ARBA" id="ARBA00022475"/>
    </source>
</evidence>
<evidence type="ECO:0000256" key="3">
    <source>
        <dbReference type="ARBA" id="ARBA00023136"/>
    </source>
</evidence>
<feature type="transmembrane region" description="Helical" evidence="7">
    <location>
        <begin position="14"/>
        <end position="37"/>
    </location>
</feature>
<keyword evidence="4 6" id="KW-0807">Transducer</keyword>
<comment type="similarity">
    <text evidence="5">Belongs to the methyl-accepting chemotaxis (MCP) protein family.</text>
</comment>
<feature type="transmembrane region" description="Helical" evidence="7">
    <location>
        <begin position="49"/>
        <end position="71"/>
    </location>
</feature>
<feature type="domain" description="Methyl-accepting transducer" evidence="8">
    <location>
        <begin position="144"/>
        <end position="380"/>
    </location>
</feature>
<dbReference type="PATRIC" id="fig|33934.7.peg.502"/>
<dbReference type="EMBL" id="LUCQ01000035">
    <property type="protein sequence ID" value="OAO81991.1"/>
    <property type="molecule type" value="Genomic_DNA"/>
</dbReference>
<dbReference type="SMART" id="SM00283">
    <property type="entry name" value="MA"/>
    <property type="match status" value="1"/>
</dbReference>
<dbReference type="PROSITE" id="PS50885">
    <property type="entry name" value="HAMP"/>
    <property type="match status" value="1"/>
</dbReference>
<keyword evidence="3 7" id="KW-0472">Membrane</keyword>
<dbReference type="Gene3D" id="1.10.287.950">
    <property type="entry name" value="Methyl-accepting chemotaxis protein"/>
    <property type="match status" value="1"/>
</dbReference>
<organism evidence="10 11">
    <name type="scientific">Anoxybacillus flavithermus</name>
    <dbReference type="NCBI Taxonomy" id="33934"/>
    <lineage>
        <taxon>Bacteria</taxon>
        <taxon>Bacillati</taxon>
        <taxon>Bacillota</taxon>
        <taxon>Bacilli</taxon>
        <taxon>Bacillales</taxon>
        <taxon>Anoxybacillaceae</taxon>
        <taxon>Anoxybacillus</taxon>
    </lineage>
</organism>
<comment type="caution">
    <text evidence="10">The sequence shown here is derived from an EMBL/GenBank/DDBJ whole genome shotgun (WGS) entry which is preliminary data.</text>
</comment>
<dbReference type="PANTHER" id="PTHR32089:SF112">
    <property type="entry name" value="LYSOZYME-LIKE PROTEIN-RELATED"/>
    <property type="match status" value="1"/>
</dbReference>
<evidence type="ECO:0000259" key="9">
    <source>
        <dbReference type="PROSITE" id="PS50885"/>
    </source>
</evidence>
<evidence type="ECO:0000259" key="8">
    <source>
        <dbReference type="PROSITE" id="PS50111"/>
    </source>
</evidence>
<dbReference type="Proteomes" id="UP000078336">
    <property type="component" value="Unassembled WGS sequence"/>
</dbReference>
<keyword evidence="7" id="KW-0812">Transmembrane</keyword>
<evidence type="ECO:0000256" key="4">
    <source>
        <dbReference type="ARBA" id="ARBA00023224"/>
    </source>
</evidence>
<dbReference type="AlphaFoldDB" id="A0A178TP85"/>
<dbReference type="InterPro" id="IPR004089">
    <property type="entry name" value="MCPsignal_dom"/>
</dbReference>
<dbReference type="SUPFAM" id="SSF58104">
    <property type="entry name" value="Methyl-accepting chemotaxis protein (MCP) signaling domain"/>
    <property type="match status" value="1"/>
</dbReference>
<feature type="domain" description="HAMP" evidence="9">
    <location>
        <begin position="72"/>
        <end position="125"/>
    </location>
</feature>
<keyword evidence="7" id="KW-1133">Transmembrane helix</keyword>
<keyword evidence="2" id="KW-1003">Cell membrane</keyword>
<evidence type="ECO:0000256" key="1">
    <source>
        <dbReference type="ARBA" id="ARBA00004236"/>
    </source>
</evidence>